<dbReference type="Proteomes" id="UP000732298">
    <property type="component" value="Unassembled WGS sequence"/>
</dbReference>
<reference evidence="2" key="1">
    <citation type="submission" date="2020-07" db="EMBL/GenBank/DDBJ databases">
        <title>Huge and variable diversity of episymbiotic CPR bacteria and DPANN archaea in groundwater ecosystems.</title>
        <authorList>
            <person name="He C.Y."/>
            <person name="Keren R."/>
            <person name="Whittaker M."/>
            <person name="Farag I.F."/>
            <person name="Doudna J."/>
            <person name="Cate J.H.D."/>
            <person name="Banfield J.F."/>
        </authorList>
    </citation>
    <scope>NUCLEOTIDE SEQUENCE</scope>
    <source>
        <strain evidence="2">NC_groundwater_1296_Ag_S-0.2um_52_80</strain>
    </source>
</reference>
<evidence type="ECO:0000256" key="1">
    <source>
        <dbReference type="SAM" id="Phobius"/>
    </source>
</evidence>
<feature type="transmembrane region" description="Helical" evidence="1">
    <location>
        <begin position="12"/>
        <end position="31"/>
    </location>
</feature>
<evidence type="ECO:0000313" key="3">
    <source>
        <dbReference type="Proteomes" id="UP000732298"/>
    </source>
</evidence>
<organism evidence="2 3">
    <name type="scientific">Candidatus Iainarchaeum sp</name>
    <dbReference type="NCBI Taxonomy" id="3101447"/>
    <lineage>
        <taxon>Archaea</taxon>
        <taxon>Candidatus Iainarchaeota</taxon>
        <taxon>Candidatus Iainarchaeia</taxon>
        <taxon>Candidatus Iainarchaeales</taxon>
        <taxon>Candidatus Iainarchaeaceae</taxon>
        <taxon>Candidatus Iainarchaeum</taxon>
    </lineage>
</organism>
<comment type="caution">
    <text evidence="2">The sequence shown here is derived from an EMBL/GenBank/DDBJ whole genome shotgun (WGS) entry which is preliminary data.</text>
</comment>
<keyword evidence="1" id="KW-1133">Transmembrane helix</keyword>
<accession>A0A8T3YLF2</accession>
<keyword evidence="1" id="KW-0472">Membrane</keyword>
<proteinExistence type="predicted"/>
<evidence type="ECO:0000313" key="2">
    <source>
        <dbReference type="EMBL" id="MBI4210467.1"/>
    </source>
</evidence>
<gene>
    <name evidence="2" type="ORF">HY544_03110</name>
</gene>
<dbReference type="AlphaFoldDB" id="A0A8T3YLF2"/>
<name>A0A8T3YLF2_9ARCH</name>
<keyword evidence="1" id="KW-0812">Transmembrane</keyword>
<dbReference type="EMBL" id="JACQPB010000034">
    <property type="protein sequence ID" value="MBI4210467.1"/>
    <property type="molecule type" value="Genomic_DNA"/>
</dbReference>
<sequence length="221" mass="25045">MLHRKKSTTPLMILIIVYFVFMAIFAYILLFSAEIRIIDEKDASGARVFYIENSTDLQLEDVTVKYRTGNGEAKDLGRFSTLQPKERKLLNFEGIAPGEVTIIAELPLQKTFQRTVVIERKPPFTFRMNPAGKLEAGKEFTLAAEICNATESEMNMMVQETHQYGFFREEPNMDDNEAISAGNCATVRYSLTPLQKGETTIYFNVTGANTTEQYAEPLKVE</sequence>
<protein>
    <submittedName>
        <fullName evidence="2">Uncharacterized protein</fullName>
    </submittedName>
</protein>